<dbReference type="Gene3D" id="2.40.30.170">
    <property type="match status" value="1"/>
</dbReference>
<keyword evidence="3 7" id="KW-0812">Transmembrane</keyword>
<feature type="region of interest" description="Disordered" evidence="6">
    <location>
        <begin position="207"/>
        <end position="237"/>
    </location>
</feature>
<evidence type="ECO:0000256" key="4">
    <source>
        <dbReference type="ARBA" id="ARBA00022989"/>
    </source>
</evidence>
<keyword evidence="5 7" id="KW-0472">Membrane</keyword>
<dbReference type="InterPro" id="IPR050739">
    <property type="entry name" value="MFP"/>
</dbReference>
<protein>
    <submittedName>
        <fullName evidence="9">Secretion protein HlyD family protein</fullName>
    </submittedName>
</protein>
<evidence type="ECO:0000256" key="5">
    <source>
        <dbReference type="ARBA" id="ARBA00023136"/>
    </source>
</evidence>
<dbReference type="PANTHER" id="PTHR30386">
    <property type="entry name" value="MEMBRANE FUSION SUBUNIT OF EMRAB-TOLC MULTIDRUG EFFLUX PUMP"/>
    <property type="match status" value="1"/>
</dbReference>
<dbReference type="Proteomes" id="UP000071765">
    <property type="component" value="Unassembled WGS sequence"/>
</dbReference>
<reference evidence="9 10" key="1">
    <citation type="submission" date="2016-02" db="EMBL/GenBank/DDBJ databases">
        <authorList>
            <consortium name="Pathogen Informatics"/>
        </authorList>
    </citation>
    <scope>NUCLEOTIDE SEQUENCE [LARGE SCALE GENOMIC DNA]</scope>
    <source>
        <strain evidence="9 10">LSS90</strain>
    </source>
</reference>
<dbReference type="PRINTS" id="PR01490">
    <property type="entry name" value="RTXTOXIND"/>
</dbReference>
<feature type="domain" description="AprE-like beta-barrel" evidence="8">
    <location>
        <begin position="360"/>
        <end position="449"/>
    </location>
</feature>
<dbReference type="Gene3D" id="2.40.50.100">
    <property type="match status" value="1"/>
</dbReference>
<organism evidence="9 10">
    <name type="scientific">Streptococcus suis</name>
    <dbReference type="NCBI Taxonomy" id="1307"/>
    <lineage>
        <taxon>Bacteria</taxon>
        <taxon>Bacillati</taxon>
        <taxon>Bacillota</taxon>
        <taxon>Bacilli</taxon>
        <taxon>Lactobacillales</taxon>
        <taxon>Streptococcaceae</taxon>
        <taxon>Streptococcus</taxon>
    </lineage>
</organism>
<evidence type="ECO:0000256" key="2">
    <source>
        <dbReference type="ARBA" id="ARBA00009477"/>
    </source>
</evidence>
<accession>A0A116NDZ3</accession>
<evidence type="ECO:0000256" key="3">
    <source>
        <dbReference type="ARBA" id="ARBA00022692"/>
    </source>
</evidence>
<feature type="transmembrane region" description="Helical" evidence="7">
    <location>
        <begin position="21"/>
        <end position="45"/>
    </location>
</feature>
<evidence type="ECO:0000259" key="8">
    <source>
        <dbReference type="Pfam" id="PF26002"/>
    </source>
</evidence>
<proteinExistence type="inferred from homology"/>
<gene>
    <name evidence="9" type="ORF">ERS132452_01248</name>
</gene>
<dbReference type="GO" id="GO:0016020">
    <property type="term" value="C:membrane"/>
    <property type="evidence" value="ECO:0007669"/>
    <property type="project" value="UniProtKB-SubCell"/>
</dbReference>
<evidence type="ECO:0000313" key="9">
    <source>
        <dbReference type="EMBL" id="CYV97609.1"/>
    </source>
</evidence>
<sequence length="467" mass="51554">MKLYNKSELRYSRIFFDKRPPAYAFILIFSTLATLIIAFAVSAYLPKNYIVKARGTSVITGTEYVSALSNGKIVTLHKKEGDSVKAGEVILSLSSGQEGLQTESLTKQLSKLKAKESLFQKYEQSLNEKVNYMANSGEEQEYYGKVEYYLSQLSSENYNDGSQYAKLQEEYTKLNKLVAEKSQLETDLSSYQSQLANLEAELATLSVQETAETNSDSETSSSSADTSSNSIQLEQQNTKISEVKTKIETTTSSIQGKGTEIESLQSSIREMERSYNDPTSQAYNTYAQLISELGTARAANNKSITELEANLGISIGQDRGLTVSASSDGTLHYVTPLKQGMSVQQNQTIAEIAGSDREAYVEAFVLATDISRVTVGAEVDIAITGVNSQKFGTLKGAVTQIDSGTITQETQNGNVSFYKVVVALEELTLKKDEEIVVLQKDMPVETRIVYDNETYLDWILELLSFKQ</sequence>
<evidence type="ECO:0000256" key="6">
    <source>
        <dbReference type="SAM" id="MobiDB-lite"/>
    </source>
</evidence>
<keyword evidence="4 7" id="KW-1133">Transmembrane helix</keyword>
<dbReference type="AlphaFoldDB" id="A0A116NDZ3"/>
<dbReference type="EMBL" id="FIIN01000006">
    <property type="protein sequence ID" value="CYV97609.1"/>
    <property type="molecule type" value="Genomic_DNA"/>
</dbReference>
<name>A0A116NDZ3_STRSU</name>
<comment type="subcellular location">
    <subcellularLocation>
        <location evidence="1">Membrane</location>
        <topology evidence="1">Single-pass membrane protein</topology>
    </subcellularLocation>
</comment>
<feature type="compositionally biased region" description="Low complexity" evidence="6">
    <location>
        <begin position="210"/>
        <end position="230"/>
    </location>
</feature>
<evidence type="ECO:0000256" key="1">
    <source>
        <dbReference type="ARBA" id="ARBA00004167"/>
    </source>
</evidence>
<dbReference type="InterPro" id="IPR058982">
    <property type="entry name" value="Beta-barrel_AprE"/>
</dbReference>
<evidence type="ECO:0000313" key="10">
    <source>
        <dbReference type="Proteomes" id="UP000071765"/>
    </source>
</evidence>
<dbReference type="PANTHER" id="PTHR30386:SF26">
    <property type="entry name" value="TRANSPORT PROTEIN COMB"/>
    <property type="match status" value="1"/>
</dbReference>
<dbReference type="Pfam" id="PF26002">
    <property type="entry name" value="Beta-barrel_AprE"/>
    <property type="match status" value="1"/>
</dbReference>
<dbReference type="Gene3D" id="1.10.287.1490">
    <property type="match status" value="1"/>
</dbReference>
<evidence type="ECO:0000256" key="7">
    <source>
        <dbReference type="SAM" id="Phobius"/>
    </source>
</evidence>
<comment type="similarity">
    <text evidence="2">Belongs to the membrane fusion protein (MFP) (TC 8.A.1) family.</text>
</comment>